<protein>
    <submittedName>
        <fullName evidence="5">D-arabinitol 2-dehydrogenase</fullName>
    </submittedName>
</protein>
<keyword evidence="3" id="KW-0560">Oxidoreductase</keyword>
<dbReference type="KEGG" id="tasa:A1Q1_06193"/>
<dbReference type="OrthoDB" id="5325318at2759"/>
<evidence type="ECO:0000313" key="5">
    <source>
        <dbReference type="EMBL" id="EJT45430.1"/>
    </source>
</evidence>
<proteinExistence type="inferred from homology"/>
<evidence type="ECO:0000256" key="1">
    <source>
        <dbReference type="ARBA" id="ARBA00006484"/>
    </source>
</evidence>
<evidence type="ECO:0000256" key="4">
    <source>
        <dbReference type="SAM" id="MobiDB-lite"/>
    </source>
</evidence>
<dbReference type="GeneID" id="25989705"/>
<dbReference type="InterPro" id="IPR036291">
    <property type="entry name" value="NAD(P)-bd_dom_sf"/>
</dbReference>
<comment type="similarity">
    <text evidence="1">Belongs to the short-chain dehydrogenases/reductases (SDR) family.</text>
</comment>
<dbReference type="Proteomes" id="UP000002748">
    <property type="component" value="Unassembled WGS sequence"/>
</dbReference>
<dbReference type="RefSeq" id="XP_014176877.1">
    <property type="nucleotide sequence ID" value="XM_014321402.1"/>
</dbReference>
<reference evidence="5 6" key="1">
    <citation type="journal article" date="2012" name="Eukaryot. Cell">
        <title>Draft genome sequence of CBS 2479, the standard type strain of Trichosporon asahii.</title>
        <authorList>
            <person name="Yang R.Y."/>
            <person name="Li H.T."/>
            <person name="Zhu H."/>
            <person name="Zhou G.P."/>
            <person name="Wang M."/>
            <person name="Wang L."/>
        </authorList>
    </citation>
    <scope>NUCLEOTIDE SEQUENCE [LARGE SCALE GENOMIC DNA]</scope>
    <source>
        <strain evidence="6">ATCC 90039 / CBS 2479 / JCM 2466 / KCTC 7840 / NCYC 2677 / UAMH 7654</strain>
    </source>
</reference>
<dbReference type="GO" id="GO:0005975">
    <property type="term" value="P:carbohydrate metabolic process"/>
    <property type="evidence" value="ECO:0007669"/>
    <property type="project" value="UniProtKB-ARBA"/>
</dbReference>
<dbReference type="PANTHER" id="PTHR43008:SF14">
    <property type="entry name" value="DEHYDROGENASE ARBD, PUTATIVE-RELATED"/>
    <property type="match status" value="1"/>
</dbReference>
<name>J4U5W2_TRIAS</name>
<comment type="caution">
    <text evidence="5">The sequence shown here is derived from an EMBL/GenBank/DDBJ whole genome shotgun (WGS) entry which is preliminary data.</text>
</comment>
<dbReference type="FunFam" id="3.40.50.720:FF:000090">
    <property type="entry name" value="NADP-dependent mannitol dehydrogenase"/>
    <property type="match status" value="1"/>
</dbReference>
<dbReference type="GO" id="GO:0044281">
    <property type="term" value="P:small molecule metabolic process"/>
    <property type="evidence" value="ECO:0007669"/>
    <property type="project" value="UniProtKB-ARBA"/>
</dbReference>
<keyword evidence="2" id="KW-0521">NADP</keyword>
<evidence type="ECO:0000256" key="3">
    <source>
        <dbReference type="ARBA" id="ARBA00023002"/>
    </source>
</evidence>
<sequence>MSAAINVHATNLAPTEDKTQNGHSAQEHHDDQEHPPHPDDDKSPEEIRQAYEELRIEVEPTEAMIDPNVQFEHPETFPANDVGHDVLHNVARHNKRTLASFSMTNKVCVVTGAARGLGNMMARTMIESGATQIVILDLRQEECDKAVEDIQEWFEQEVLTPEERKKGLASELECIGVACDVSDEESVQAAFDTVKAKFGRCDCLITAAGIVENFIAEEYPTDKVKKLMDINVMGTWYCALKAKELMEDGGSMIFIGSMSGSPQTPYNFSKAAVRHMARSLAVEWALKKIRVNCISPGYMLTNLTKVILDNDPVLRDTWISKIPVGRMGDPSDLKGAIIYLASDASKYTTGSEMVIDGGYTCV</sequence>
<dbReference type="GO" id="GO:0050664">
    <property type="term" value="F:oxidoreductase activity, acting on NAD(P)H, oxygen as acceptor"/>
    <property type="evidence" value="ECO:0007669"/>
    <property type="project" value="TreeGrafter"/>
</dbReference>
<organism evidence="5 6">
    <name type="scientific">Trichosporon asahii var. asahii (strain ATCC 90039 / CBS 2479 / JCM 2466 / KCTC 7840 / NBRC 103889/ NCYC 2677 / UAMH 7654)</name>
    <name type="common">Yeast</name>
    <dbReference type="NCBI Taxonomy" id="1186058"/>
    <lineage>
        <taxon>Eukaryota</taxon>
        <taxon>Fungi</taxon>
        <taxon>Dikarya</taxon>
        <taxon>Basidiomycota</taxon>
        <taxon>Agaricomycotina</taxon>
        <taxon>Tremellomycetes</taxon>
        <taxon>Trichosporonales</taxon>
        <taxon>Trichosporonaceae</taxon>
        <taxon>Trichosporon</taxon>
    </lineage>
</organism>
<dbReference type="PANTHER" id="PTHR43008">
    <property type="entry name" value="BENZIL REDUCTASE"/>
    <property type="match status" value="1"/>
</dbReference>
<dbReference type="AlphaFoldDB" id="J4U5W2"/>
<dbReference type="Pfam" id="PF13561">
    <property type="entry name" value="adh_short_C2"/>
    <property type="match status" value="1"/>
</dbReference>
<gene>
    <name evidence="5" type="ORF">A1Q1_06193</name>
</gene>
<evidence type="ECO:0000256" key="2">
    <source>
        <dbReference type="ARBA" id="ARBA00022857"/>
    </source>
</evidence>
<dbReference type="VEuPathDB" id="FungiDB:A1Q1_06193"/>
<feature type="compositionally biased region" description="Basic and acidic residues" evidence="4">
    <location>
        <begin position="15"/>
        <end position="44"/>
    </location>
</feature>
<dbReference type="InterPro" id="IPR002347">
    <property type="entry name" value="SDR_fam"/>
</dbReference>
<accession>J4U5W2</accession>
<dbReference type="SUPFAM" id="SSF51735">
    <property type="entry name" value="NAD(P)-binding Rossmann-fold domains"/>
    <property type="match status" value="1"/>
</dbReference>
<dbReference type="EMBL" id="ALBS01000327">
    <property type="protein sequence ID" value="EJT45430.1"/>
    <property type="molecule type" value="Genomic_DNA"/>
</dbReference>
<evidence type="ECO:0000313" key="6">
    <source>
        <dbReference type="Proteomes" id="UP000002748"/>
    </source>
</evidence>
<feature type="region of interest" description="Disordered" evidence="4">
    <location>
        <begin position="1"/>
        <end position="44"/>
    </location>
</feature>
<dbReference type="HOGENOM" id="CLU_010194_1_1_1"/>
<dbReference type="GO" id="GO:0050085">
    <property type="term" value="F:mannitol 2-dehydrogenase (NADP+) activity"/>
    <property type="evidence" value="ECO:0007669"/>
    <property type="project" value="UniProtKB-ARBA"/>
</dbReference>
<dbReference type="PRINTS" id="PR00081">
    <property type="entry name" value="GDHRDH"/>
</dbReference>
<dbReference type="Gene3D" id="3.40.50.720">
    <property type="entry name" value="NAD(P)-binding Rossmann-like Domain"/>
    <property type="match status" value="1"/>
</dbReference>